<name>A0A0D2II03_9EURO</name>
<dbReference type="InterPro" id="IPR029039">
    <property type="entry name" value="Flavoprotein-like_sf"/>
</dbReference>
<proteinExistence type="predicted"/>
<dbReference type="GO" id="GO:0010181">
    <property type="term" value="F:FMN binding"/>
    <property type="evidence" value="ECO:0007669"/>
    <property type="project" value="InterPro"/>
</dbReference>
<feature type="domain" description="Flavodoxin-like" evidence="1">
    <location>
        <begin position="3"/>
        <end position="166"/>
    </location>
</feature>
<dbReference type="SUPFAM" id="SSF52218">
    <property type="entry name" value="Flavoproteins"/>
    <property type="match status" value="1"/>
</dbReference>
<dbReference type="EMBL" id="KN847480">
    <property type="protein sequence ID" value="KIX02911.1"/>
    <property type="molecule type" value="Genomic_DNA"/>
</dbReference>
<dbReference type="VEuPathDB" id="FungiDB:Z518_08854"/>
<dbReference type="Pfam" id="PF12724">
    <property type="entry name" value="Flavodoxin_5"/>
    <property type="match status" value="1"/>
</dbReference>
<dbReference type="InterPro" id="IPR008254">
    <property type="entry name" value="Flavodoxin/NO_synth"/>
</dbReference>
<dbReference type="OrthoDB" id="3505753at2759"/>
<protein>
    <recommendedName>
        <fullName evidence="1">Flavodoxin-like domain-containing protein</fullName>
    </recommendedName>
</protein>
<dbReference type="RefSeq" id="XP_013270047.1">
    <property type="nucleotide sequence ID" value="XM_013414593.1"/>
</dbReference>
<evidence type="ECO:0000313" key="3">
    <source>
        <dbReference type="Proteomes" id="UP000053617"/>
    </source>
</evidence>
<organism evidence="2 3">
    <name type="scientific">Rhinocladiella mackenziei CBS 650.93</name>
    <dbReference type="NCBI Taxonomy" id="1442369"/>
    <lineage>
        <taxon>Eukaryota</taxon>
        <taxon>Fungi</taxon>
        <taxon>Dikarya</taxon>
        <taxon>Ascomycota</taxon>
        <taxon>Pezizomycotina</taxon>
        <taxon>Eurotiomycetes</taxon>
        <taxon>Chaetothyriomycetidae</taxon>
        <taxon>Chaetothyriales</taxon>
        <taxon>Herpotrichiellaceae</taxon>
        <taxon>Rhinocladiella</taxon>
    </lineage>
</organism>
<accession>A0A0D2II03</accession>
<gene>
    <name evidence="2" type="ORF">Z518_08854</name>
</gene>
<keyword evidence="3" id="KW-1185">Reference proteome</keyword>
<dbReference type="Gene3D" id="3.40.50.360">
    <property type="match status" value="1"/>
</dbReference>
<evidence type="ECO:0000313" key="2">
    <source>
        <dbReference type="EMBL" id="KIX02911.1"/>
    </source>
</evidence>
<sequence>MPILITYATSRGSTRGVAERIASRLHANGFAVDCRPVDHVYSVENYNAVILGSAVHSQKWLLDAQRFLDIEAMGLQMRPMWAFSVSMAPAGVPSWMREMAVKRDRKSIEEAVTRKVPKLRGHRLFAGKDDGSTIPSPVRGLYSCIGGRFGDMRDWDEIDAWADQIAKELTMESP</sequence>
<dbReference type="InterPro" id="IPR026816">
    <property type="entry name" value="Flavodoxin_dom"/>
</dbReference>
<dbReference type="GeneID" id="25296925"/>
<dbReference type="PROSITE" id="PS50902">
    <property type="entry name" value="FLAVODOXIN_LIKE"/>
    <property type="match status" value="1"/>
</dbReference>
<reference evidence="2 3" key="1">
    <citation type="submission" date="2015-01" db="EMBL/GenBank/DDBJ databases">
        <title>The Genome Sequence of Rhinocladiella mackenzie CBS 650.93.</title>
        <authorList>
            <consortium name="The Broad Institute Genomics Platform"/>
            <person name="Cuomo C."/>
            <person name="de Hoog S."/>
            <person name="Gorbushina A."/>
            <person name="Stielow B."/>
            <person name="Teixiera M."/>
            <person name="Abouelleil A."/>
            <person name="Chapman S.B."/>
            <person name="Priest M."/>
            <person name="Young S.K."/>
            <person name="Wortman J."/>
            <person name="Nusbaum C."/>
            <person name="Birren B."/>
        </authorList>
    </citation>
    <scope>NUCLEOTIDE SEQUENCE [LARGE SCALE GENOMIC DNA]</scope>
    <source>
        <strain evidence="2 3">CBS 650.93</strain>
    </source>
</reference>
<dbReference type="Proteomes" id="UP000053617">
    <property type="component" value="Unassembled WGS sequence"/>
</dbReference>
<dbReference type="AlphaFoldDB" id="A0A0D2II03"/>
<dbReference type="HOGENOM" id="CLU_094839_1_0_1"/>
<evidence type="ECO:0000259" key="1">
    <source>
        <dbReference type="PROSITE" id="PS50902"/>
    </source>
</evidence>